<organism evidence="18 19">
    <name type="scientific">Salmo trutta</name>
    <name type="common">Brown trout</name>
    <dbReference type="NCBI Taxonomy" id="8032"/>
    <lineage>
        <taxon>Eukaryota</taxon>
        <taxon>Metazoa</taxon>
        <taxon>Chordata</taxon>
        <taxon>Craniata</taxon>
        <taxon>Vertebrata</taxon>
        <taxon>Euteleostomi</taxon>
        <taxon>Actinopterygii</taxon>
        <taxon>Neopterygii</taxon>
        <taxon>Teleostei</taxon>
        <taxon>Protacanthopterygii</taxon>
        <taxon>Salmoniformes</taxon>
        <taxon>Salmonidae</taxon>
        <taxon>Salmoninae</taxon>
        <taxon>Salmo</taxon>
    </lineage>
</organism>
<dbReference type="SUPFAM" id="SSF55785">
    <property type="entry name" value="PYP-like sensor domain (PAS domain)"/>
    <property type="match status" value="1"/>
</dbReference>
<evidence type="ECO:0000256" key="8">
    <source>
        <dbReference type="ARBA" id="ARBA00022989"/>
    </source>
</evidence>
<keyword evidence="9" id="KW-0406">Ion transport</keyword>
<evidence type="ECO:0000256" key="7">
    <source>
        <dbReference type="ARBA" id="ARBA00022958"/>
    </source>
</evidence>
<dbReference type="InterPro" id="IPR000595">
    <property type="entry name" value="cNMP-bd_dom"/>
</dbReference>
<evidence type="ECO:0000256" key="9">
    <source>
        <dbReference type="ARBA" id="ARBA00023065"/>
    </source>
</evidence>
<dbReference type="GO" id="GO:0042391">
    <property type="term" value="P:regulation of membrane potential"/>
    <property type="evidence" value="ECO:0007669"/>
    <property type="project" value="TreeGrafter"/>
</dbReference>
<dbReference type="GO" id="GO:0005886">
    <property type="term" value="C:plasma membrane"/>
    <property type="evidence" value="ECO:0007669"/>
    <property type="project" value="TreeGrafter"/>
</dbReference>
<comment type="subcellular location">
    <subcellularLocation>
        <location evidence="1">Membrane</location>
        <topology evidence="1">Multi-pass membrane protein</topology>
    </subcellularLocation>
</comment>
<dbReference type="PROSITE" id="PS50042">
    <property type="entry name" value="CNMP_BINDING_3"/>
    <property type="match status" value="1"/>
</dbReference>
<keyword evidence="13" id="KW-0175">Coiled coil</keyword>
<evidence type="ECO:0000313" key="19">
    <source>
        <dbReference type="Proteomes" id="UP000472277"/>
    </source>
</evidence>
<dbReference type="InterPro" id="IPR050818">
    <property type="entry name" value="KCNH_animal-type"/>
</dbReference>
<protein>
    <submittedName>
        <fullName evidence="18">Potassium voltage-gated channel subfamily H member 7</fullName>
    </submittedName>
</protein>
<keyword evidence="6" id="KW-0851">Voltage-gated channel</keyword>
<evidence type="ECO:0000256" key="3">
    <source>
        <dbReference type="ARBA" id="ARBA00022538"/>
    </source>
</evidence>
<feature type="domain" description="Cyclic nucleotide-binding" evidence="16">
    <location>
        <begin position="542"/>
        <end position="642"/>
    </location>
</feature>
<dbReference type="SUPFAM" id="SSF51206">
    <property type="entry name" value="cAMP-binding domain-like"/>
    <property type="match status" value="1"/>
</dbReference>
<dbReference type="InterPro" id="IPR018490">
    <property type="entry name" value="cNMP-bd_dom_sf"/>
</dbReference>
<evidence type="ECO:0000256" key="2">
    <source>
        <dbReference type="ARBA" id="ARBA00022448"/>
    </source>
</evidence>
<evidence type="ECO:0000259" key="16">
    <source>
        <dbReference type="PROSITE" id="PS50042"/>
    </source>
</evidence>
<name>A0A674F6B2_SALTR</name>
<feature type="domain" description="PAS" evidence="17">
    <location>
        <begin position="41"/>
        <end position="70"/>
    </location>
</feature>
<dbReference type="SMART" id="SM00100">
    <property type="entry name" value="cNMP"/>
    <property type="match status" value="1"/>
</dbReference>
<dbReference type="GeneTree" id="ENSGT00940000155518"/>
<keyword evidence="8 15" id="KW-1133">Transmembrane helix</keyword>
<dbReference type="GO" id="GO:0034702">
    <property type="term" value="C:monoatomic ion channel complex"/>
    <property type="evidence" value="ECO:0007669"/>
    <property type="project" value="UniProtKB-KW"/>
</dbReference>
<evidence type="ECO:0000256" key="5">
    <source>
        <dbReference type="ARBA" id="ARBA00022826"/>
    </source>
</evidence>
<evidence type="ECO:0000256" key="14">
    <source>
        <dbReference type="SAM" id="MobiDB-lite"/>
    </source>
</evidence>
<keyword evidence="7" id="KW-0630">Potassium</keyword>
<evidence type="ECO:0000256" key="11">
    <source>
        <dbReference type="ARBA" id="ARBA00023303"/>
    </source>
</evidence>
<feature type="region of interest" description="Disordered" evidence="14">
    <location>
        <begin position="669"/>
        <end position="756"/>
    </location>
</feature>
<dbReference type="CDD" id="cd00130">
    <property type="entry name" value="PAS"/>
    <property type="match status" value="1"/>
</dbReference>
<keyword evidence="4 15" id="KW-0812">Transmembrane</keyword>
<feature type="compositionally biased region" description="Basic and acidic residues" evidence="14">
    <location>
        <begin position="702"/>
        <end position="714"/>
    </location>
</feature>
<gene>
    <name evidence="18" type="primary">KCNH7</name>
</gene>
<keyword evidence="19" id="KW-1185">Reference proteome</keyword>
<keyword evidence="5" id="KW-0631">Potassium channel</keyword>
<evidence type="ECO:0000256" key="13">
    <source>
        <dbReference type="SAM" id="Coils"/>
    </source>
</evidence>
<dbReference type="SUPFAM" id="SSF81324">
    <property type="entry name" value="Voltage-gated potassium channels"/>
    <property type="match status" value="1"/>
</dbReference>
<dbReference type="AlphaFoldDB" id="A0A674F6B2"/>
<feature type="coiled-coil region" evidence="13">
    <location>
        <begin position="814"/>
        <end position="841"/>
    </location>
</feature>
<dbReference type="PANTHER" id="PTHR10217">
    <property type="entry name" value="VOLTAGE AND LIGAND GATED POTASSIUM CHANNEL"/>
    <property type="match status" value="1"/>
</dbReference>
<dbReference type="Gene3D" id="2.60.120.10">
    <property type="entry name" value="Jelly Rolls"/>
    <property type="match status" value="1"/>
</dbReference>
<sequence length="892" mass="99964">MPVRRGHVAPQNTFLGIIIRKFEGQNRKFVIANARVQNCAIIYCNDGFCEMTGYSRPDVMQKPCTCDFLHGNHTDTHAISQVAQALMGSEERKVEITYHRKDGSDFQCYTHIIPVKNEEGVVMLFILNFDYVLEEGSSDSTEKLNHTSPERTDSRKGRFFRFRQAALSLVSNKQSLPQEDPDAVMVDSPSSSVALTNFQSPPTKENCSPTNAKDTRALISSSHHSSQASLHGPGPLSHSSPKQYPWERLYQTEAHQSTTCLAHTISRGSISGSSMRRASSVHDIEGFSNSKSMFRDRHASEGPFNHFKSSLLGSTSESNINKYSTINKIPLIALNFAERNNENKAQSPPSSENTIIAPKVKDRTHNVTEKVTQVLSLGADVLPEYKLQTPRMDRFTILHYSPFKAMWDWLILLLVIYTAILTPYSAAFLLNDREEQMRRECGYSCNPLNVVDFMVDIMFIVDIVINFRTTYVNLNEEVVSQPGKIAIQYFKGWFLIDMVAAIPFDLLIFGSGSDEVLKGFPECLQADICLHLNQDLLESCKAFHGATKGCLRALAMRFQTTHAPPGDTLVHSGDILTALYFLSRGSIEILKDDIVVAILGKNDIFGEMIHLYAKPGKSNADVRALSYCDLHTIQREDLLEVLDMYPEFADFFLKNLELTFDLRDENGKAAYSHASDSDPEDVKSIKSTRRISFTPHPTKGGSNKETENNSERESYSGLKRASVDLKRSGEEEPRSLGPAIQGCPSVEDPALGLNSSNTRDIQARDSMERTPSYDNNIDVCNDKWDCEKPQDYLDESAQLQDLRGEDDDTSEITYGEVEQRLDQLQEHLNRLESQMTSDIQTILQLLQRQSTLGPPAYSTVTASPDYQRPAVRVQPIAALTSSHCFSHSSPQV</sequence>
<dbReference type="Gene3D" id="3.30.450.20">
    <property type="entry name" value="PAS domain"/>
    <property type="match status" value="1"/>
</dbReference>
<accession>A0A674F6B2</accession>
<dbReference type="InterPro" id="IPR035965">
    <property type="entry name" value="PAS-like_dom_sf"/>
</dbReference>
<evidence type="ECO:0000256" key="4">
    <source>
        <dbReference type="ARBA" id="ARBA00022692"/>
    </source>
</evidence>
<feature type="transmembrane region" description="Helical" evidence="15">
    <location>
        <begin position="409"/>
        <end position="430"/>
    </location>
</feature>
<evidence type="ECO:0000256" key="1">
    <source>
        <dbReference type="ARBA" id="ARBA00004141"/>
    </source>
</evidence>
<feature type="compositionally biased region" description="Basic and acidic residues" evidence="14">
    <location>
        <begin position="140"/>
        <end position="156"/>
    </location>
</feature>
<evidence type="ECO:0000256" key="10">
    <source>
        <dbReference type="ARBA" id="ARBA00023136"/>
    </source>
</evidence>
<dbReference type="PRINTS" id="PR01463">
    <property type="entry name" value="EAGCHANLFMLY"/>
</dbReference>
<keyword evidence="2" id="KW-0813">Transport</keyword>
<dbReference type="FunFam" id="2.60.120.10:FF:000011">
    <property type="entry name" value="Potassium channel, voltage-gated eag-related subfamily H, member 7"/>
    <property type="match status" value="1"/>
</dbReference>
<dbReference type="GO" id="GO:0005242">
    <property type="term" value="F:inward rectifier potassium channel activity"/>
    <property type="evidence" value="ECO:0007669"/>
    <property type="project" value="TreeGrafter"/>
</dbReference>
<dbReference type="InterPro" id="IPR000014">
    <property type="entry name" value="PAS"/>
</dbReference>
<dbReference type="Proteomes" id="UP000472277">
    <property type="component" value="Chromosome 24"/>
</dbReference>
<keyword evidence="10 15" id="KW-0472">Membrane</keyword>
<proteinExistence type="predicted"/>
<dbReference type="Gene3D" id="1.10.287.70">
    <property type="match status" value="1"/>
</dbReference>
<dbReference type="PROSITE" id="PS50112">
    <property type="entry name" value="PAS"/>
    <property type="match status" value="1"/>
</dbReference>
<dbReference type="Pfam" id="PF13426">
    <property type="entry name" value="PAS_9"/>
    <property type="match status" value="1"/>
</dbReference>
<dbReference type="Pfam" id="PF00520">
    <property type="entry name" value="Ion_trans"/>
    <property type="match status" value="1"/>
</dbReference>
<dbReference type="Ensembl" id="ENSSTUT00000123561.1">
    <property type="protein sequence ID" value="ENSSTUP00000115480.1"/>
    <property type="gene ID" value="ENSSTUG00000050871.1"/>
</dbReference>
<dbReference type="Pfam" id="PF00027">
    <property type="entry name" value="cNMP_binding"/>
    <property type="match status" value="1"/>
</dbReference>
<dbReference type="PANTHER" id="PTHR10217:SF466">
    <property type="entry name" value="POTASSIUM VOLTAGE-GATED CHANNEL SUBFAMILY H MEMBER 7"/>
    <property type="match status" value="1"/>
</dbReference>
<keyword evidence="11" id="KW-0407">Ion channel</keyword>
<keyword evidence="3" id="KW-0633">Potassium transport</keyword>
<dbReference type="NCBIfam" id="TIGR00229">
    <property type="entry name" value="sensory_box"/>
    <property type="match status" value="1"/>
</dbReference>
<feature type="compositionally biased region" description="Polar residues" evidence="14">
    <location>
        <begin position="188"/>
        <end position="212"/>
    </location>
</feature>
<dbReference type="InterPro" id="IPR003938">
    <property type="entry name" value="K_chnl_volt-dep_EAG/ELK/ERG"/>
</dbReference>
<feature type="region of interest" description="Disordered" evidence="14">
    <location>
        <begin position="138"/>
        <end position="157"/>
    </location>
</feature>
<dbReference type="InterPro" id="IPR005821">
    <property type="entry name" value="Ion_trans_dom"/>
</dbReference>
<feature type="compositionally biased region" description="Basic and acidic residues" evidence="14">
    <location>
        <begin position="721"/>
        <end position="734"/>
    </location>
</feature>
<comment type="catalytic activity">
    <reaction evidence="12">
        <text>K(+)(in) = K(+)(out)</text>
        <dbReference type="Rhea" id="RHEA:29463"/>
        <dbReference type="ChEBI" id="CHEBI:29103"/>
    </reaction>
</comment>
<evidence type="ECO:0000256" key="6">
    <source>
        <dbReference type="ARBA" id="ARBA00022882"/>
    </source>
</evidence>
<feature type="region of interest" description="Disordered" evidence="14">
    <location>
        <begin position="171"/>
        <end position="242"/>
    </location>
</feature>
<evidence type="ECO:0000256" key="15">
    <source>
        <dbReference type="SAM" id="Phobius"/>
    </source>
</evidence>
<evidence type="ECO:0000256" key="12">
    <source>
        <dbReference type="ARBA" id="ARBA00034430"/>
    </source>
</evidence>
<reference evidence="18" key="1">
    <citation type="submission" date="2025-08" db="UniProtKB">
        <authorList>
            <consortium name="Ensembl"/>
        </authorList>
    </citation>
    <scope>IDENTIFICATION</scope>
</reference>
<evidence type="ECO:0000259" key="17">
    <source>
        <dbReference type="PROSITE" id="PS50112"/>
    </source>
</evidence>
<dbReference type="InterPro" id="IPR014710">
    <property type="entry name" value="RmlC-like_jellyroll"/>
</dbReference>
<dbReference type="CDD" id="cd00038">
    <property type="entry name" value="CAP_ED"/>
    <property type="match status" value="1"/>
</dbReference>
<reference evidence="18" key="2">
    <citation type="submission" date="2025-09" db="UniProtKB">
        <authorList>
            <consortium name="Ensembl"/>
        </authorList>
    </citation>
    <scope>IDENTIFICATION</scope>
</reference>
<dbReference type="FunFam" id="3.30.450.20:FF:000001">
    <property type="entry name" value="Potassium voltage-gated channel subfamily H member 7"/>
    <property type="match status" value="1"/>
</dbReference>
<evidence type="ECO:0000313" key="18">
    <source>
        <dbReference type="Ensembl" id="ENSSTUP00000115480.1"/>
    </source>
</evidence>